<dbReference type="PANTHER" id="PTHR11224">
    <property type="entry name" value="MAKORIN-RELATED"/>
    <property type="match status" value="1"/>
</dbReference>
<reference evidence="8" key="1">
    <citation type="journal article" date="2020" name="Fungal Divers.">
        <title>Resolving the Mortierellaceae phylogeny through synthesis of multi-gene phylogenetics and phylogenomics.</title>
        <authorList>
            <person name="Vandepol N."/>
            <person name="Liber J."/>
            <person name="Desiro A."/>
            <person name="Na H."/>
            <person name="Kennedy M."/>
            <person name="Barry K."/>
            <person name="Grigoriev I.V."/>
            <person name="Miller A.N."/>
            <person name="O'Donnell K."/>
            <person name="Stajich J.E."/>
            <person name="Bonito G."/>
        </authorList>
    </citation>
    <scope>NUCLEOTIDE SEQUENCE</scope>
    <source>
        <strain evidence="8">NVP1</strain>
    </source>
</reference>
<dbReference type="Proteomes" id="UP000696485">
    <property type="component" value="Unassembled WGS sequence"/>
</dbReference>
<dbReference type="GO" id="GO:0000209">
    <property type="term" value="P:protein polyubiquitination"/>
    <property type="evidence" value="ECO:0007669"/>
    <property type="project" value="InterPro"/>
</dbReference>
<keyword evidence="4 5" id="KW-0862">Zinc</keyword>
<proteinExistence type="predicted"/>
<organism evidence="8 9">
    <name type="scientific">Podila minutissima</name>
    <dbReference type="NCBI Taxonomy" id="64525"/>
    <lineage>
        <taxon>Eukaryota</taxon>
        <taxon>Fungi</taxon>
        <taxon>Fungi incertae sedis</taxon>
        <taxon>Mucoromycota</taxon>
        <taxon>Mortierellomycotina</taxon>
        <taxon>Mortierellomycetes</taxon>
        <taxon>Mortierellales</taxon>
        <taxon>Mortierellaceae</taxon>
        <taxon>Podila</taxon>
    </lineage>
</organism>
<keyword evidence="3 5" id="KW-0863">Zinc-finger</keyword>
<feature type="region of interest" description="Disordered" evidence="6">
    <location>
        <begin position="533"/>
        <end position="581"/>
    </location>
</feature>
<protein>
    <recommendedName>
        <fullName evidence="7">C3H1-type domain-containing protein</fullName>
    </recommendedName>
</protein>
<dbReference type="GO" id="GO:0061630">
    <property type="term" value="F:ubiquitin protein ligase activity"/>
    <property type="evidence" value="ECO:0007669"/>
    <property type="project" value="InterPro"/>
</dbReference>
<accession>A0A9P5VJG3</accession>
<feature type="domain" description="C3H1-type" evidence="7">
    <location>
        <begin position="167"/>
        <end position="194"/>
    </location>
</feature>
<evidence type="ECO:0000256" key="1">
    <source>
        <dbReference type="ARBA" id="ARBA00022723"/>
    </source>
</evidence>
<evidence type="ECO:0000313" key="8">
    <source>
        <dbReference type="EMBL" id="KAF9327587.1"/>
    </source>
</evidence>
<keyword evidence="1 5" id="KW-0479">Metal-binding</keyword>
<dbReference type="PROSITE" id="PS50103">
    <property type="entry name" value="ZF_C3H1"/>
    <property type="match status" value="2"/>
</dbReference>
<dbReference type="InterPro" id="IPR036855">
    <property type="entry name" value="Znf_CCCH_sf"/>
</dbReference>
<dbReference type="Gene3D" id="1.20.120.1350">
    <property type="entry name" value="Pneumovirus matrix protein 2 (M2), zinc-binding domain"/>
    <property type="match status" value="1"/>
</dbReference>
<feature type="compositionally biased region" description="Low complexity" evidence="6">
    <location>
        <begin position="544"/>
        <end position="565"/>
    </location>
</feature>
<evidence type="ECO:0000256" key="3">
    <source>
        <dbReference type="ARBA" id="ARBA00022771"/>
    </source>
</evidence>
<feature type="region of interest" description="Disordered" evidence="6">
    <location>
        <begin position="1"/>
        <end position="45"/>
    </location>
</feature>
<dbReference type="AlphaFoldDB" id="A0A9P5VJG3"/>
<evidence type="ECO:0000256" key="6">
    <source>
        <dbReference type="SAM" id="MobiDB-lite"/>
    </source>
</evidence>
<evidence type="ECO:0000259" key="7">
    <source>
        <dbReference type="PROSITE" id="PS50103"/>
    </source>
</evidence>
<feature type="compositionally biased region" description="Low complexity" evidence="6">
    <location>
        <begin position="476"/>
        <end position="485"/>
    </location>
</feature>
<feature type="zinc finger region" description="C3H1-type" evidence="5">
    <location>
        <begin position="138"/>
        <end position="165"/>
    </location>
</feature>
<gene>
    <name evidence="8" type="ORF">BG006_009119</name>
</gene>
<dbReference type="InterPro" id="IPR000571">
    <property type="entry name" value="Znf_CCCH"/>
</dbReference>
<keyword evidence="9" id="KW-1185">Reference proteome</keyword>
<evidence type="ECO:0000256" key="4">
    <source>
        <dbReference type="ARBA" id="ARBA00022833"/>
    </source>
</evidence>
<evidence type="ECO:0000256" key="5">
    <source>
        <dbReference type="PROSITE-ProRule" id="PRU00723"/>
    </source>
</evidence>
<dbReference type="Gene3D" id="4.10.1000.10">
    <property type="entry name" value="Zinc finger, CCCH-type"/>
    <property type="match status" value="1"/>
</dbReference>
<keyword evidence="2" id="KW-0677">Repeat</keyword>
<sequence length="663" mass="71914">MSAQRPGMSLMGHYGSEGGPMFAPQLSSPNTPSLGMDTSPGNNSTYSHHIQGLNQDSPMGYDYPRWNDTHKTHPTDMFHIASPPLTPSGVMARSPSSFSSFGAVNSVKRPPLWPMDRMPIMPFPRQTPTPSQASKAANLQHIPCKFFKSGACTAGKNCLFSHNRDSSPEQHVCKYFLKGNCKFGAKCSLSHSFLSLDRKSSALLPNSSGGGGRARLERRASSGAILNNLWPSEPMSPPYGSSLPQPSMQLQMGMDYSVGHSPSQQGFLKPSGRGGNTYDSPIDHGGDRSPFSDDCSPHATPTDMSERGSLNNIGMSSLGLERARQHLAAPLPIRQRSLPDIFRLAPLAPEGGINGSALPSSPFYQPGNKALFLSISCESSETNASSPLRLHSIPELHDLYNDSNPNLMERRRGSTVGGGYDDGGQNNMDGYSDSEDDMDSDQGFLPSSLNDLLTTGERQRRQSRQEDVIFETRLHPMMPSPLSESMPDEKSENGLGLSFELTRSASMATGMDNLMMVPGRFLPPMFAHHDRVNVFDEDGSSPPSGINHHSSSVGSNNSSGNGNSNAHYKERSGTPDPFCPFPQEVEEVQFKMDDDVVGPENYHQQQGSKAIFHAFANMDTNRQRAGLFEQGSTSVGGQEQQDKGLESLSMAFSGGMFISHPNE</sequence>
<name>A0A9P5VJG3_9FUNG</name>
<feature type="compositionally biased region" description="Basic and acidic residues" evidence="6">
    <location>
        <begin position="457"/>
        <end position="474"/>
    </location>
</feature>
<dbReference type="InterPro" id="IPR045072">
    <property type="entry name" value="MKRN-like"/>
</dbReference>
<dbReference type="PANTHER" id="PTHR11224:SF10">
    <property type="entry name" value="IP09428P-RELATED"/>
    <property type="match status" value="1"/>
</dbReference>
<feature type="domain" description="C3H1-type" evidence="7">
    <location>
        <begin position="138"/>
        <end position="165"/>
    </location>
</feature>
<evidence type="ECO:0000313" key="9">
    <source>
        <dbReference type="Proteomes" id="UP000696485"/>
    </source>
</evidence>
<dbReference type="SMART" id="SM00356">
    <property type="entry name" value="ZnF_C3H1"/>
    <property type="match status" value="2"/>
</dbReference>
<dbReference type="GO" id="GO:0008270">
    <property type="term" value="F:zinc ion binding"/>
    <property type="evidence" value="ECO:0007669"/>
    <property type="project" value="UniProtKB-KW"/>
</dbReference>
<feature type="zinc finger region" description="C3H1-type" evidence="5">
    <location>
        <begin position="167"/>
        <end position="194"/>
    </location>
</feature>
<evidence type="ECO:0000256" key="2">
    <source>
        <dbReference type="ARBA" id="ARBA00022737"/>
    </source>
</evidence>
<feature type="compositionally biased region" description="Basic and acidic residues" evidence="6">
    <location>
        <begin position="281"/>
        <end position="291"/>
    </location>
</feature>
<dbReference type="EMBL" id="JAAAUY010000649">
    <property type="protein sequence ID" value="KAF9327587.1"/>
    <property type="molecule type" value="Genomic_DNA"/>
</dbReference>
<dbReference type="Pfam" id="PF18044">
    <property type="entry name" value="zf-CCCH_4"/>
    <property type="match status" value="1"/>
</dbReference>
<feature type="region of interest" description="Disordered" evidence="6">
    <location>
        <begin position="257"/>
        <end position="310"/>
    </location>
</feature>
<dbReference type="InterPro" id="IPR041367">
    <property type="entry name" value="Znf-CCCH_4"/>
</dbReference>
<comment type="caution">
    <text evidence="8">The sequence shown here is derived from an EMBL/GenBank/DDBJ whole genome shotgun (WGS) entry which is preliminary data.</text>
</comment>
<dbReference type="SUPFAM" id="SSF90229">
    <property type="entry name" value="CCCH zinc finger"/>
    <property type="match status" value="2"/>
</dbReference>
<feature type="region of interest" description="Disordered" evidence="6">
    <location>
        <begin position="401"/>
        <end position="494"/>
    </location>
</feature>